<keyword evidence="2" id="KW-0732">Signal</keyword>
<organism evidence="3">
    <name type="scientific">Grammatophora oceanica</name>
    <dbReference type="NCBI Taxonomy" id="210454"/>
    <lineage>
        <taxon>Eukaryota</taxon>
        <taxon>Sar</taxon>
        <taxon>Stramenopiles</taxon>
        <taxon>Ochrophyta</taxon>
        <taxon>Bacillariophyta</taxon>
        <taxon>Fragilariophyceae</taxon>
        <taxon>Fragilariophycidae</taxon>
        <taxon>Rhabdonematales</taxon>
        <taxon>Grammatophoraceae</taxon>
        <taxon>Grammatophora</taxon>
    </lineage>
</organism>
<evidence type="ECO:0000313" key="3">
    <source>
        <dbReference type="EMBL" id="CAD9312627.1"/>
    </source>
</evidence>
<dbReference type="AlphaFoldDB" id="A0A7S1VXA1"/>
<protein>
    <submittedName>
        <fullName evidence="3">Uncharacterized protein</fullName>
    </submittedName>
</protein>
<evidence type="ECO:0000256" key="2">
    <source>
        <dbReference type="SAM" id="SignalP"/>
    </source>
</evidence>
<reference evidence="3" key="1">
    <citation type="submission" date="2021-01" db="EMBL/GenBank/DDBJ databases">
        <authorList>
            <person name="Corre E."/>
            <person name="Pelletier E."/>
            <person name="Niang G."/>
            <person name="Scheremetjew M."/>
            <person name="Finn R."/>
            <person name="Kale V."/>
            <person name="Holt S."/>
            <person name="Cochrane G."/>
            <person name="Meng A."/>
            <person name="Brown T."/>
            <person name="Cohen L."/>
        </authorList>
    </citation>
    <scope>NUCLEOTIDE SEQUENCE</scope>
    <source>
        <strain evidence="3">CCMP 410</strain>
    </source>
</reference>
<gene>
    <name evidence="3" type="ORF">GOCE00092_LOCUS28285</name>
</gene>
<proteinExistence type="predicted"/>
<dbReference type="EMBL" id="HBGK01053691">
    <property type="protein sequence ID" value="CAD9312627.1"/>
    <property type="molecule type" value="Transcribed_RNA"/>
</dbReference>
<feature type="chain" id="PRO_5031443862" evidence="2">
    <location>
        <begin position="16"/>
        <end position="118"/>
    </location>
</feature>
<feature type="signal peptide" evidence="2">
    <location>
        <begin position="1"/>
        <end position="15"/>
    </location>
</feature>
<sequence length="118" mass="12907">MRFAISSILVVGSLAFQPAVPKAQQATALYGFLDFEKFSGGGSGKENLDEQWELQQQILRERQGHSTKGTLKKKYDGGAKGTFGGSKAKSKNVAQMDAMYVNEEKGAKKGPTFKMPWD</sequence>
<feature type="region of interest" description="Disordered" evidence="1">
    <location>
        <begin position="61"/>
        <end position="88"/>
    </location>
</feature>
<accession>A0A7S1VXA1</accession>
<name>A0A7S1VXA1_9STRA</name>
<evidence type="ECO:0000256" key="1">
    <source>
        <dbReference type="SAM" id="MobiDB-lite"/>
    </source>
</evidence>